<comment type="caution">
    <text evidence="3">The sequence shown here is derived from an EMBL/GenBank/DDBJ whole genome shotgun (WGS) entry which is preliminary data.</text>
</comment>
<proteinExistence type="predicted"/>
<organism evidence="3 4">
    <name type="scientific">Acuticoccus sediminis</name>
    <dbReference type="NCBI Taxonomy" id="2184697"/>
    <lineage>
        <taxon>Bacteria</taxon>
        <taxon>Pseudomonadati</taxon>
        <taxon>Pseudomonadota</taxon>
        <taxon>Alphaproteobacteria</taxon>
        <taxon>Hyphomicrobiales</taxon>
        <taxon>Amorphaceae</taxon>
        <taxon>Acuticoccus</taxon>
    </lineage>
</organism>
<accession>A0A8B2NMR5</accession>
<feature type="compositionally biased region" description="Low complexity" evidence="1">
    <location>
        <begin position="196"/>
        <end position="220"/>
    </location>
</feature>
<evidence type="ECO:0000256" key="1">
    <source>
        <dbReference type="SAM" id="MobiDB-lite"/>
    </source>
</evidence>
<feature type="region of interest" description="Disordered" evidence="1">
    <location>
        <begin position="124"/>
        <end position="149"/>
    </location>
</feature>
<dbReference type="Proteomes" id="UP000249590">
    <property type="component" value="Unassembled WGS sequence"/>
</dbReference>
<keyword evidence="4" id="KW-1185">Reference proteome</keyword>
<feature type="compositionally biased region" description="Basic and acidic residues" evidence="1">
    <location>
        <begin position="270"/>
        <end position="284"/>
    </location>
</feature>
<dbReference type="EMBL" id="QHHQ01000003">
    <property type="protein sequence ID" value="RAI00937.1"/>
    <property type="molecule type" value="Genomic_DNA"/>
</dbReference>
<sequence>MISSAINIILLAALAATSGAVILMYRRLRRFDALQNAAAKEFARASEAIDRAREAMGKMADDGGEMAVTLATRLNEARMMMNDIEDATIRTRDAYLEFKVFETATPPAPAAVPAPRPVVIEANASAAGEEPAAEPAEAGAEEEPVAAGKSVPAAIRIRDAARARIAAAREKATETQAANRNAALRSPRPLQSVPGARPRPATPLASAASAQRATEADASAVRPASFGSLPAASTGPDASPLAAASDTRRPASSTAAERPAPTGPMMMLVKNREALARASEPKADGDDETTTQNSPEYEAAMAVMNGRQFTWSELATAAQRSA</sequence>
<protein>
    <submittedName>
        <fullName evidence="3">Uncharacterized protein</fullName>
    </submittedName>
</protein>
<feature type="region of interest" description="Disordered" evidence="1">
    <location>
        <begin position="167"/>
        <end position="295"/>
    </location>
</feature>
<feature type="compositionally biased region" description="Low complexity" evidence="1">
    <location>
        <begin position="124"/>
        <end position="138"/>
    </location>
</feature>
<keyword evidence="2" id="KW-0812">Transmembrane</keyword>
<feature type="transmembrane region" description="Helical" evidence="2">
    <location>
        <begin position="6"/>
        <end position="25"/>
    </location>
</feature>
<evidence type="ECO:0000313" key="3">
    <source>
        <dbReference type="EMBL" id="RAI00937.1"/>
    </source>
</evidence>
<name>A0A8B2NMR5_9HYPH</name>
<dbReference type="AlphaFoldDB" id="A0A8B2NMR5"/>
<gene>
    <name evidence="3" type="ORF">DLJ53_17060</name>
</gene>
<evidence type="ECO:0000313" key="4">
    <source>
        <dbReference type="Proteomes" id="UP000249590"/>
    </source>
</evidence>
<dbReference type="RefSeq" id="WP_111347430.1">
    <property type="nucleotide sequence ID" value="NZ_QHHQ01000003.1"/>
</dbReference>
<keyword evidence="2" id="KW-1133">Transmembrane helix</keyword>
<dbReference type="OrthoDB" id="10014515at2"/>
<reference evidence="3 4" key="1">
    <citation type="submission" date="2018-05" db="EMBL/GenBank/DDBJ databases">
        <title>Acuticoccus sediminis sp. nov., isolated from deep-sea sediment of Indian Ocean.</title>
        <authorList>
            <person name="Liu X."/>
            <person name="Lai Q."/>
            <person name="Du Y."/>
            <person name="Sun F."/>
            <person name="Zhang X."/>
            <person name="Wang S."/>
            <person name="Shao Z."/>
        </authorList>
    </citation>
    <scope>NUCLEOTIDE SEQUENCE [LARGE SCALE GENOMIC DNA]</scope>
    <source>
        <strain evidence="3 4">PTG4-2</strain>
    </source>
</reference>
<evidence type="ECO:0000256" key="2">
    <source>
        <dbReference type="SAM" id="Phobius"/>
    </source>
</evidence>
<keyword evidence="2" id="KW-0472">Membrane</keyword>